<dbReference type="PROSITE" id="PS51257">
    <property type="entry name" value="PROKAR_LIPOPROTEIN"/>
    <property type="match status" value="1"/>
</dbReference>
<dbReference type="EMBL" id="JBHRZH010000023">
    <property type="protein sequence ID" value="MFC3764148.1"/>
    <property type="molecule type" value="Genomic_DNA"/>
</dbReference>
<evidence type="ECO:0000256" key="1">
    <source>
        <dbReference type="ARBA" id="ARBA00008520"/>
    </source>
</evidence>
<feature type="signal peptide" evidence="6">
    <location>
        <begin position="1"/>
        <end position="19"/>
    </location>
</feature>
<evidence type="ECO:0000256" key="4">
    <source>
        <dbReference type="ARBA" id="ARBA00022729"/>
    </source>
</evidence>
<dbReference type="Pfam" id="PF13416">
    <property type="entry name" value="SBP_bac_8"/>
    <property type="match status" value="1"/>
</dbReference>
<evidence type="ECO:0000256" key="2">
    <source>
        <dbReference type="ARBA" id="ARBA00022448"/>
    </source>
</evidence>
<organism evidence="7 8">
    <name type="scientific">Tenggerimyces flavus</name>
    <dbReference type="NCBI Taxonomy" id="1708749"/>
    <lineage>
        <taxon>Bacteria</taxon>
        <taxon>Bacillati</taxon>
        <taxon>Actinomycetota</taxon>
        <taxon>Actinomycetes</taxon>
        <taxon>Propionibacteriales</taxon>
        <taxon>Nocardioidaceae</taxon>
        <taxon>Tenggerimyces</taxon>
    </lineage>
</organism>
<dbReference type="PANTHER" id="PTHR30061">
    <property type="entry name" value="MALTOSE-BINDING PERIPLASMIC PROTEIN"/>
    <property type="match status" value="1"/>
</dbReference>
<keyword evidence="2" id="KW-0813">Transport</keyword>
<protein>
    <submittedName>
        <fullName evidence="7">Extracellular solute-binding protein</fullName>
    </submittedName>
</protein>
<dbReference type="Gene3D" id="3.40.190.10">
    <property type="entry name" value="Periplasmic binding protein-like II"/>
    <property type="match status" value="2"/>
</dbReference>
<dbReference type="CDD" id="cd13586">
    <property type="entry name" value="PBP2_Maltose_binding_like"/>
    <property type="match status" value="1"/>
</dbReference>
<dbReference type="RefSeq" id="WP_205114812.1">
    <property type="nucleotide sequence ID" value="NZ_JAFBCM010000001.1"/>
</dbReference>
<comment type="caution">
    <text evidence="7">The sequence shown here is derived from an EMBL/GenBank/DDBJ whole genome shotgun (WGS) entry which is preliminary data.</text>
</comment>
<accession>A0ABV7YGX6</accession>
<keyword evidence="3" id="KW-0762">Sugar transport</keyword>
<evidence type="ECO:0000313" key="8">
    <source>
        <dbReference type="Proteomes" id="UP001595699"/>
    </source>
</evidence>
<proteinExistence type="inferred from homology"/>
<name>A0ABV7YGX6_9ACTN</name>
<dbReference type="PANTHER" id="PTHR30061:SF50">
    <property type="entry name" value="MALTOSE_MALTODEXTRIN-BINDING PERIPLASMIC PROTEIN"/>
    <property type="match status" value="1"/>
</dbReference>
<dbReference type="SUPFAM" id="SSF53850">
    <property type="entry name" value="Periplasmic binding protein-like II"/>
    <property type="match status" value="1"/>
</dbReference>
<keyword evidence="8" id="KW-1185">Reference proteome</keyword>
<reference evidence="8" key="1">
    <citation type="journal article" date="2019" name="Int. J. Syst. Evol. Microbiol.">
        <title>The Global Catalogue of Microorganisms (GCM) 10K type strain sequencing project: providing services to taxonomists for standard genome sequencing and annotation.</title>
        <authorList>
            <consortium name="The Broad Institute Genomics Platform"/>
            <consortium name="The Broad Institute Genome Sequencing Center for Infectious Disease"/>
            <person name="Wu L."/>
            <person name="Ma J."/>
        </authorList>
    </citation>
    <scope>NUCLEOTIDE SEQUENCE [LARGE SCALE GENOMIC DNA]</scope>
    <source>
        <strain evidence="8">CGMCC 4.7241</strain>
    </source>
</reference>
<dbReference type="PRINTS" id="PR00181">
    <property type="entry name" value="MALTOSEBP"/>
</dbReference>
<comment type="similarity">
    <text evidence="1">Belongs to the bacterial solute-binding protein 1 family.</text>
</comment>
<keyword evidence="4 6" id="KW-0732">Signal</keyword>
<feature type="region of interest" description="Disordered" evidence="5">
    <location>
        <begin position="24"/>
        <end position="59"/>
    </location>
</feature>
<sequence>MRMLLRIAPITVAVALALAGCGSGSTPEAAPTDVPSKTPSKAAEPKPAESGTPPPKRADADLVIWADGNRAPVLEKFGKQFGDENGLRVAVQTLDFAQLRPSFVQSAPVGQGPDLIVGPHDVLGEYVENGLVDTVDLGADAANYSDVAVKAFTYQGKIYGLPYAVEDVALITNTALVPKVPTTFEQLEKTALELKKQGKAEIPLALPMGETGNAYHPYALFSGSGGYVFGDKAGEPNVDDLGIDSPGGIKAAQNFAKWAKEGLISVDVTADIAKQKFVAGKVPFLIDGPWVVADLAKASSSYEVSPIPSVNGKPARPFVGVQGFYLSHFAQNKTLARTFLLDYLNTKEAQQALFEADFRPSAYQAVAGAVTDKVNAGFLASAQQGVPTPSVPQMASVWEAWNKAYVLVLTGEAAPDKAFKDAAATIRAAIKASR</sequence>
<dbReference type="InterPro" id="IPR006059">
    <property type="entry name" value="SBP"/>
</dbReference>
<evidence type="ECO:0000256" key="5">
    <source>
        <dbReference type="SAM" id="MobiDB-lite"/>
    </source>
</evidence>
<evidence type="ECO:0000313" key="7">
    <source>
        <dbReference type="EMBL" id="MFC3764148.1"/>
    </source>
</evidence>
<evidence type="ECO:0000256" key="3">
    <source>
        <dbReference type="ARBA" id="ARBA00022597"/>
    </source>
</evidence>
<dbReference type="Proteomes" id="UP001595699">
    <property type="component" value="Unassembled WGS sequence"/>
</dbReference>
<feature type="chain" id="PRO_5046949295" evidence="6">
    <location>
        <begin position="20"/>
        <end position="434"/>
    </location>
</feature>
<evidence type="ECO:0000256" key="6">
    <source>
        <dbReference type="SAM" id="SignalP"/>
    </source>
</evidence>
<dbReference type="InterPro" id="IPR006060">
    <property type="entry name" value="Maltose/Cyclodextrin-bd"/>
</dbReference>
<gene>
    <name evidence="7" type="ORF">ACFOUW_25160</name>
</gene>